<sequence length="145" mass="16093">MKRILTTAFLITSLPVMAQPQPVTPVGTWCQSNDYGVSCFQYLTYQADGTLLTQGQYTEMGMGFEGDATWSQQGNQACISETRIDTYKLGSGTWVGEAYIPARCDTVLTIDADHFRYRKPNGELEQLFRVDPDAPKQLELTAGGH</sequence>
<dbReference type="Proteomes" id="UP000305674">
    <property type="component" value="Unassembled WGS sequence"/>
</dbReference>
<evidence type="ECO:0000256" key="1">
    <source>
        <dbReference type="SAM" id="SignalP"/>
    </source>
</evidence>
<organism evidence="2 3">
    <name type="scientific">Ferrimonas sediminicola</name>
    <dbReference type="NCBI Taxonomy" id="2569538"/>
    <lineage>
        <taxon>Bacteria</taxon>
        <taxon>Pseudomonadati</taxon>
        <taxon>Pseudomonadota</taxon>
        <taxon>Gammaproteobacteria</taxon>
        <taxon>Alteromonadales</taxon>
        <taxon>Ferrimonadaceae</taxon>
        <taxon>Ferrimonas</taxon>
    </lineage>
</organism>
<gene>
    <name evidence="2" type="ORF">FCL40_13520</name>
</gene>
<dbReference type="EMBL" id="SWCI01000009">
    <property type="protein sequence ID" value="TKB48143.1"/>
    <property type="molecule type" value="Genomic_DNA"/>
</dbReference>
<proteinExistence type="predicted"/>
<evidence type="ECO:0000313" key="3">
    <source>
        <dbReference type="Proteomes" id="UP000305674"/>
    </source>
</evidence>
<comment type="caution">
    <text evidence="2">The sequence shown here is derived from an EMBL/GenBank/DDBJ whole genome shotgun (WGS) entry which is preliminary data.</text>
</comment>
<dbReference type="RefSeq" id="WP_136853837.1">
    <property type="nucleotide sequence ID" value="NZ_SWCI01000009.1"/>
</dbReference>
<feature type="chain" id="PRO_5020583487" evidence="1">
    <location>
        <begin position="19"/>
        <end position="145"/>
    </location>
</feature>
<protein>
    <submittedName>
        <fullName evidence="2">Uncharacterized protein</fullName>
    </submittedName>
</protein>
<evidence type="ECO:0000313" key="2">
    <source>
        <dbReference type="EMBL" id="TKB48143.1"/>
    </source>
</evidence>
<accession>A0A4U1BBX3</accession>
<name>A0A4U1BBX3_9GAMM</name>
<keyword evidence="3" id="KW-1185">Reference proteome</keyword>
<dbReference type="OrthoDB" id="9762238at2"/>
<keyword evidence="1" id="KW-0732">Signal</keyword>
<feature type="signal peptide" evidence="1">
    <location>
        <begin position="1"/>
        <end position="18"/>
    </location>
</feature>
<reference evidence="2 3" key="1">
    <citation type="submission" date="2019-04" db="EMBL/GenBank/DDBJ databases">
        <authorList>
            <person name="Hwang J.C."/>
        </authorList>
    </citation>
    <scope>NUCLEOTIDE SEQUENCE [LARGE SCALE GENOMIC DNA]</scope>
    <source>
        <strain evidence="2 3">IMCC35001</strain>
    </source>
</reference>
<dbReference type="AlphaFoldDB" id="A0A4U1BBX3"/>